<keyword evidence="3" id="KW-1185">Reference proteome</keyword>
<evidence type="ECO:0000313" key="2">
    <source>
        <dbReference type="EMBL" id="ESZ89932.1"/>
    </source>
</evidence>
<keyword evidence="1" id="KW-0812">Transmembrane</keyword>
<accession>W9BZD8</accession>
<dbReference type="Proteomes" id="UP000019487">
    <property type="component" value="Unassembled WGS sequence"/>
</dbReference>
<keyword evidence="1" id="KW-0472">Membrane</keyword>
<gene>
    <name evidence="2" type="ORF">SBOR_9678</name>
</gene>
<proteinExistence type="predicted"/>
<dbReference type="HOGENOM" id="CLU_1094829_0_0_1"/>
<dbReference type="AlphaFoldDB" id="W9BZD8"/>
<sequence length="254" mass="29283">MTSHPIRSKIPQTLDRIDPYDRNVLPPILNTFGFKRSGITVTYRFRTFPSTTRTSKFPFVPLDFKLISPQKPTYFGKGGASPCMGILLAKQQLNATAQVPTEASLRQQLEVMKIQHNFIIAAISLEHDRRDATDDKRVELEIKTMEMKDRLEIKIIKMNDRSCWLAAQIKDRSCLLEAETKINVIDCKTKFMDNKFRLAIRLSQVILGILVAVCIIAMFYIGHYYIAIGFLIPVPLWMCWFLFERRHFPPGVSI</sequence>
<organism evidence="2 3">
    <name type="scientific">Sclerotinia borealis (strain F-4128)</name>
    <dbReference type="NCBI Taxonomy" id="1432307"/>
    <lineage>
        <taxon>Eukaryota</taxon>
        <taxon>Fungi</taxon>
        <taxon>Dikarya</taxon>
        <taxon>Ascomycota</taxon>
        <taxon>Pezizomycotina</taxon>
        <taxon>Leotiomycetes</taxon>
        <taxon>Helotiales</taxon>
        <taxon>Sclerotiniaceae</taxon>
        <taxon>Sclerotinia</taxon>
    </lineage>
</organism>
<feature type="transmembrane region" description="Helical" evidence="1">
    <location>
        <begin position="224"/>
        <end position="243"/>
    </location>
</feature>
<evidence type="ECO:0000313" key="3">
    <source>
        <dbReference type="Proteomes" id="UP000019487"/>
    </source>
</evidence>
<keyword evidence="1" id="KW-1133">Transmembrane helix</keyword>
<name>W9BZD8_SCLBF</name>
<dbReference type="EMBL" id="AYSA01000733">
    <property type="protein sequence ID" value="ESZ89932.1"/>
    <property type="molecule type" value="Genomic_DNA"/>
</dbReference>
<protein>
    <submittedName>
        <fullName evidence="2">Uncharacterized protein</fullName>
    </submittedName>
</protein>
<comment type="caution">
    <text evidence="2">The sequence shown here is derived from an EMBL/GenBank/DDBJ whole genome shotgun (WGS) entry which is preliminary data.</text>
</comment>
<reference evidence="2 3" key="1">
    <citation type="journal article" date="2014" name="Genome Announc.">
        <title>Draft genome sequence of Sclerotinia borealis, a psychrophilic plant pathogenic fungus.</title>
        <authorList>
            <person name="Mardanov A.V."/>
            <person name="Beletsky A.V."/>
            <person name="Kadnikov V.V."/>
            <person name="Ignatov A.N."/>
            <person name="Ravin N.V."/>
        </authorList>
    </citation>
    <scope>NUCLEOTIDE SEQUENCE [LARGE SCALE GENOMIC DNA]</scope>
    <source>
        <strain evidence="3">F-4157</strain>
    </source>
</reference>
<dbReference type="OrthoDB" id="3557137at2759"/>
<evidence type="ECO:0000256" key="1">
    <source>
        <dbReference type="SAM" id="Phobius"/>
    </source>
</evidence>
<feature type="transmembrane region" description="Helical" evidence="1">
    <location>
        <begin position="198"/>
        <end position="218"/>
    </location>
</feature>